<name>S6BGC7_BABBO</name>
<keyword evidence="1" id="KW-0175">Coiled coil</keyword>
<evidence type="ECO:0000259" key="2">
    <source>
        <dbReference type="Pfam" id="PF23528"/>
    </source>
</evidence>
<evidence type="ECO:0000313" key="3">
    <source>
        <dbReference type="EMBL" id="BAN65189.1"/>
    </source>
</evidence>
<dbReference type="InterPro" id="IPR056354">
    <property type="entry name" value="Microp_dom_apicomplexa_5"/>
</dbReference>
<sequence>MPYPFFDQLLSELPADLAQEASKYSYLSEVPEDLANALEEYVKVLNDRIEEELDKIREAEMNEMLKEMDEKMKKERKEVVRVAPVSKPVSHKPVSAEQVYRVIRDYPPTKIGDKLDVEISSPFSRLSRGETLDVFSKADAIKNFRKIINHITGYCLKFKDQSPYGDIYTAFEDASTIKLPVDIASELASLPDDFHGLFPGAAVAPKTILYLGKLLTENTNGTRPLSGRSRAVWDKQYETNTEALYDAISVI</sequence>
<accession>S6BGC7</accession>
<reference evidence="3" key="1">
    <citation type="journal article" date="2014" name="BMC Genomics">
        <title>The Babesia bovis gene and promoter model: an update from full-length EST analysis.</title>
        <authorList>
            <person name="Yamagishi J."/>
            <person name="Wakaguri H."/>
            <person name="Yokoyama N."/>
            <person name="Yamashita R."/>
            <person name="Suzuki Y."/>
            <person name="Xuan X."/>
            <person name="Igarashi I."/>
        </authorList>
    </citation>
    <scope>NUCLEOTIDE SEQUENCE</scope>
    <source>
        <strain evidence="3">Texas</strain>
    </source>
</reference>
<dbReference type="Pfam" id="PF23528">
    <property type="entry name" value="Microp_apicomplexa_15"/>
    <property type="match status" value="1"/>
</dbReference>
<dbReference type="AlphaFoldDB" id="S6BGC7"/>
<feature type="coiled-coil region" evidence="1">
    <location>
        <begin position="35"/>
        <end position="78"/>
    </location>
</feature>
<dbReference type="VEuPathDB" id="PiroplasmaDB:BBOV_III005840"/>
<proteinExistence type="evidence at transcript level"/>
<feature type="domain" description="Microprotein" evidence="2">
    <location>
        <begin position="6"/>
        <end position="41"/>
    </location>
</feature>
<evidence type="ECO:0000256" key="1">
    <source>
        <dbReference type="SAM" id="Coils"/>
    </source>
</evidence>
<dbReference type="EMBL" id="AK441395">
    <property type="protein sequence ID" value="BAN65189.1"/>
    <property type="molecule type" value="mRNA"/>
</dbReference>
<protein>
    <submittedName>
        <fullName evidence="3">Spherical body protein 2 truncated copy 5</fullName>
    </submittedName>
</protein>
<organism evidence="3">
    <name type="scientific">Babesia bovis</name>
    <dbReference type="NCBI Taxonomy" id="5865"/>
    <lineage>
        <taxon>Eukaryota</taxon>
        <taxon>Sar</taxon>
        <taxon>Alveolata</taxon>
        <taxon>Apicomplexa</taxon>
        <taxon>Aconoidasida</taxon>
        <taxon>Piroplasmida</taxon>
        <taxon>Babesiidae</taxon>
        <taxon>Babesia</taxon>
    </lineage>
</organism>